<evidence type="ECO:0000259" key="4">
    <source>
        <dbReference type="PROSITE" id="PS50893"/>
    </source>
</evidence>
<dbReference type="InterPro" id="IPR027417">
    <property type="entry name" value="P-loop_NTPase"/>
</dbReference>
<dbReference type="RefSeq" id="WP_085911210.1">
    <property type="nucleotide sequence ID" value="NZ_AP018920.1"/>
</dbReference>
<dbReference type="InterPro" id="IPR017871">
    <property type="entry name" value="ABC_transporter-like_CS"/>
</dbReference>
<keyword evidence="6" id="KW-1185">Reference proteome</keyword>
<dbReference type="Gene3D" id="3.40.50.300">
    <property type="entry name" value="P-loop containing nucleotide triphosphate hydrolases"/>
    <property type="match status" value="1"/>
</dbReference>
<evidence type="ECO:0000313" key="5">
    <source>
        <dbReference type="EMBL" id="OSY43311.1"/>
    </source>
</evidence>
<dbReference type="EC" id="3.6.3.30" evidence="5"/>
<dbReference type="OrthoDB" id="7838608at2"/>
<evidence type="ECO:0000313" key="6">
    <source>
        <dbReference type="Proteomes" id="UP000194360"/>
    </source>
</evidence>
<dbReference type="InterPro" id="IPR008995">
    <property type="entry name" value="Mo/tungstate-bd_C_term_dom"/>
</dbReference>
<dbReference type="SUPFAM" id="SSF52540">
    <property type="entry name" value="P-loop containing nucleoside triphosphate hydrolases"/>
    <property type="match status" value="1"/>
</dbReference>
<keyword evidence="3 5" id="KW-0067">ATP-binding</keyword>
<dbReference type="GO" id="GO:0043190">
    <property type="term" value="C:ATP-binding cassette (ABC) transporter complex"/>
    <property type="evidence" value="ECO:0007669"/>
    <property type="project" value="InterPro"/>
</dbReference>
<reference evidence="5 6" key="1">
    <citation type="submission" date="2016-09" db="EMBL/GenBank/DDBJ databases">
        <title>Pseudonocardia autotrophica DSM535, a candidate organism with high potential of specific P450 cytochromes.</title>
        <authorList>
            <person name="Grumaz C."/>
            <person name="Vainshtein Y."/>
            <person name="Kirstahler P."/>
            <person name="Sohn K."/>
        </authorList>
    </citation>
    <scope>NUCLEOTIDE SEQUENCE [LARGE SCALE GENOMIC DNA]</scope>
    <source>
        <strain evidence="5 6">DSM 535</strain>
    </source>
</reference>
<dbReference type="PROSITE" id="PS00211">
    <property type="entry name" value="ABC_TRANSPORTER_1"/>
    <property type="match status" value="1"/>
</dbReference>
<keyword evidence="5" id="KW-0378">Hydrolase</keyword>
<accession>A0A1Y2N7Y7</accession>
<feature type="domain" description="ABC transporter" evidence="4">
    <location>
        <begin position="6"/>
        <end position="236"/>
    </location>
</feature>
<dbReference type="Gene3D" id="2.40.50.450">
    <property type="match status" value="1"/>
</dbReference>
<dbReference type="SMART" id="SM00382">
    <property type="entry name" value="AAA"/>
    <property type="match status" value="1"/>
</dbReference>
<dbReference type="SUPFAM" id="SSF50331">
    <property type="entry name" value="MOP-like"/>
    <property type="match status" value="1"/>
</dbReference>
<dbReference type="Pfam" id="PF08402">
    <property type="entry name" value="TOBE_2"/>
    <property type="match status" value="1"/>
</dbReference>
<dbReference type="PROSITE" id="PS50893">
    <property type="entry name" value="ABC_TRANSPORTER_2"/>
    <property type="match status" value="1"/>
</dbReference>
<dbReference type="GO" id="GO:0005524">
    <property type="term" value="F:ATP binding"/>
    <property type="evidence" value="ECO:0007669"/>
    <property type="project" value="UniProtKB-KW"/>
</dbReference>
<keyword evidence="1" id="KW-0813">Transport</keyword>
<protein>
    <submittedName>
        <fullName evidence="5">Fe(3+) ions import ATP-binding protein FbpC 2</fullName>
        <ecNumber evidence="5">3.6.3.30</ecNumber>
    </submittedName>
</protein>
<comment type="caution">
    <text evidence="5">The sequence shown here is derived from an EMBL/GenBank/DDBJ whole genome shotgun (WGS) entry which is preliminary data.</text>
</comment>
<dbReference type="STRING" id="2074.BG845_00916"/>
<dbReference type="PANTHER" id="PTHR42781:SF4">
    <property type="entry name" value="SPERMIDINE_PUTRESCINE IMPORT ATP-BINDING PROTEIN POTA"/>
    <property type="match status" value="1"/>
</dbReference>
<evidence type="ECO:0000256" key="1">
    <source>
        <dbReference type="ARBA" id="ARBA00022448"/>
    </source>
</evidence>
<evidence type="ECO:0000256" key="2">
    <source>
        <dbReference type="ARBA" id="ARBA00022741"/>
    </source>
</evidence>
<gene>
    <name evidence="5" type="primary">fbpC2_2</name>
    <name evidence="5" type="ORF">BG845_00916</name>
</gene>
<dbReference type="InterPro" id="IPR013611">
    <property type="entry name" value="Transp-assoc_OB_typ2"/>
</dbReference>
<dbReference type="AlphaFoldDB" id="A0A1Y2N7Y7"/>
<keyword evidence="2" id="KW-0547">Nucleotide-binding</keyword>
<dbReference type="PANTHER" id="PTHR42781">
    <property type="entry name" value="SPERMIDINE/PUTRESCINE IMPORT ATP-BINDING PROTEIN POTA"/>
    <property type="match status" value="1"/>
</dbReference>
<dbReference type="InterPro" id="IPR003593">
    <property type="entry name" value="AAA+_ATPase"/>
</dbReference>
<dbReference type="GO" id="GO:0016887">
    <property type="term" value="F:ATP hydrolysis activity"/>
    <property type="evidence" value="ECO:0007669"/>
    <property type="project" value="InterPro"/>
</dbReference>
<proteinExistence type="predicted"/>
<evidence type="ECO:0000256" key="3">
    <source>
        <dbReference type="ARBA" id="ARBA00022840"/>
    </source>
</evidence>
<dbReference type="Proteomes" id="UP000194360">
    <property type="component" value="Unassembled WGS sequence"/>
</dbReference>
<name>A0A1Y2N7Y7_PSEAH</name>
<dbReference type="GO" id="GO:0022857">
    <property type="term" value="F:transmembrane transporter activity"/>
    <property type="evidence" value="ECO:0007669"/>
    <property type="project" value="InterPro"/>
</dbReference>
<sequence>MEEPALVLDGVHAGHPGLPVLSGVDLSVPAGTLAAVLGGSGCGKTTLLRTVAGFHPVDRGTVHLGGRLVAGDGVAVAPERRRVGLVSQEGALFGHLDVAANVGFGLDRRARRGHRIDEVLELVGLAGYGARMPAELSGGQQQRVALARALAPAPALVLLDEPFVALDAGLRAEVRGQVRDALTAAGATAVLVTHDQQEALGTADLVAVLRGGRVVQCAPPRTLYDSPADIGVGSFVGDAVVLTADAAGGTAATALGGIPVPSGAGPGRLLLRPEQLRLRAPDGDREPTAKVSDVLFHGPDATVVLDLDGTGLRARVPGRSHVRPGDRVVVEVAGSGRFFPAGDDG</sequence>
<dbReference type="EMBL" id="MIGB01000003">
    <property type="protein sequence ID" value="OSY43311.1"/>
    <property type="molecule type" value="Genomic_DNA"/>
</dbReference>
<dbReference type="Pfam" id="PF00005">
    <property type="entry name" value="ABC_tran"/>
    <property type="match status" value="1"/>
</dbReference>
<dbReference type="InterPro" id="IPR003439">
    <property type="entry name" value="ABC_transporter-like_ATP-bd"/>
</dbReference>
<organism evidence="5 6">
    <name type="scientific">Pseudonocardia autotrophica</name>
    <name type="common">Amycolata autotrophica</name>
    <name type="synonym">Nocardia autotrophica</name>
    <dbReference type="NCBI Taxonomy" id="2074"/>
    <lineage>
        <taxon>Bacteria</taxon>
        <taxon>Bacillati</taxon>
        <taxon>Actinomycetota</taxon>
        <taxon>Actinomycetes</taxon>
        <taxon>Pseudonocardiales</taxon>
        <taxon>Pseudonocardiaceae</taxon>
        <taxon>Pseudonocardia</taxon>
    </lineage>
</organism>
<dbReference type="InterPro" id="IPR050093">
    <property type="entry name" value="ABC_SmlMolc_Importer"/>
</dbReference>